<gene>
    <name evidence="4" type="ORF">SAMN05414137_1194</name>
</gene>
<reference evidence="5" key="1">
    <citation type="submission" date="2016-10" db="EMBL/GenBank/DDBJ databases">
        <authorList>
            <person name="Varghese N."/>
        </authorList>
    </citation>
    <scope>NUCLEOTIDE SEQUENCE [LARGE SCALE GENOMIC DNA]</scope>
    <source>
        <strain evidence="5">DSM 45096 / BCRC 16803 / CGMCC 4.1857 / CIP 109030 / JCM 12277 / KCTC 19219 / NBRC 100920 / 33214</strain>
    </source>
</reference>
<dbReference type="InterPro" id="IPR018649">
    <property type="entry name" value="SHOCT"/>
</dbReference>
<keyword evidence="2" id="KW-0812">Transmembrane</keyword>
<dbReference type="Proteomes" id="UP000183015">
    <property type="component" value="Unassembled WGS sequence"/>
</dbReference>
<organism evidence="4 5">
    <name type="scientific">Streptacidiphilus jiangxiensis</name>
    <dbReference type="NCBI Taxonomy" id="235985"/>
    <lineage>
        <taxon>Bacteria</taxon>
        <taxon>Bacillati</taxon>
        <taxon>Actinomycetota</taxon>
        <taxon>Actinomycetes</taxon>
        <taxon>Kitasatosporales</taxon>
        <taxon>Streptomycetaceae</taxon>
        <taxon>Streptacidiphilus</taxon>
    </lineage>
</organism>
<feature type="compositionally biased region" description="Basic and acidic residues" evidence="1">
    <location>
        <begin position="226"/>
        <end position="240"/>
    </location>
</feature>
<evidence type="ECO:0000259" key="3">
    <source>
        <dbReference type="Pfam" id="PF09851"/>
    </source>
</evidence>
<evidence type="ECO:0000313" key="5">
    <source>
        <dbReference type="Proteomes" id="UP000183015"/>
    </source>
</evidence>
<evidence type="ECO:0000256" key="2">
    <source>
        <dbReference type="SAM" id="Phobius"/>
    </source>
</evidence>
<keyword evidence="5" id="KW-1185">Reference proteome</keyword>
<dbReference type="eggNOG" id="ENOG5030NFW">
    <property type="taxonomic scope" value="Bacteria"/>
</dbReference>
<evidence type="ECO:0000256" key="1">
    <source>
        <dbReference type="SAM" id="MobiDB-lite"/>
    </source>
</evidence>
<feature type="transmembrane region" description="Helical" evidence="2">
    <location>
        <begin position="38"/>
        <end position="60"/>
    </location>
</feature>
<feature type="region of interest" description="Disordered" evidence="1">
    <location>
        <begin position="149"/>
        <end position="240"/>
    </location>
</feature>
<sequence>MTLGKLTLVVWLWFGLMSAGFLPLCLLASQVPGPNALHIALYVLIVGVLWWGSFGYGMYLGQAMQNGDKRVFQRGIRGTGTVLETKGTHTYIGGNDMGYGGSRLYRIRMRVELPGREPYETRVSMTSHGLREGDRVEVGVAKHNRRRVAVDLSPGALQRQAAQRAAAARAASAPSQRKHPAGDSEIRLDRLARQQKAKRPHAPEDAVPPGYAAAHADGQGGVQPHGGERGGDHRGSQEAERIRQLSELGRLHKEGVLSDEEFAAEKARILGFSS</sequence>
<dbReference type="EMBL" id="FOAZ01000019">
    <property type="protein sequence ID" value="SEM12900.1"/>
    <property type="molecule type" value="Genomic_DNA"/>
</dbReference>
<evidence type="ECO:0000313" key="4">
    <source>
        <dbReference type="EMBL" id="SEM12900.1"/>
    </source>
</evidence>
<dbReference type="Pfam" id="PF09851">
    <property type="entry name" value="SHOCT"/>
    <property type="match status" value="1"/>
</dbReference>
<proteinExistence type="predicted"/>
<feature type="compositionally biased region" description="Basic and acidic residues" evidence="1">
    <location>
        <begin position="180"/>
        <end position="192"/>
    </location>
</feature>
<feature type="domain" description="SHOCT" evidence="3">
    <location>
        <begin position="244"/>
        <end position="270"/>
    </location>
</feature>
<name>A0A1H7VUQ3_STRJI</name>
<dbReference type="AlphaFoldDB" id="A0A1H7VUQ3"/>
<dbReference type="RefSeq" id="WP_236656606.1">
    <property type="nucleotide sequence ID" value="NZ_BBPN01000047.1"/>
</dbReference>
<protein>
    <submittedName>
        <fullName evidence="4">Short C-terminal domain-containing protein</fullName>
    </submittedName>
</protein>
<accession>A0A1H7VUQ3</accession>
<keyword evidence="2" id="KW-1133">Transmembrane helix</keyword>
<feature type="compositionally biased region" description="Low complexity" evidence="1">
    <location>
        <begin position="156"/>
        <end position="175"/>
    </location>
</feature>
<keyword evidence="2" id="KW-0472">Membrane</keyword>